<dbReference type="InterPro" id="IPR036390">
    <property type="entry name" value="WH_DNA-bd_sf"/>
</dbReference>
<evidence type="ECO:0000256" key="3">
    <source>
        <dbReference type="ARBA" id="ARBA00023125"/>
    </source>
</evidence>
<feature type="domain" description="HTH lysR-type" evidence="5">
    <location>
        <begin position="1"/>
        <end position="59"/>
    </location>
</feature>
<reference evidence="6 7" key="1">
    <citation type="journal article" date="2015" name="Antonie Van Leeuwenhoek">
        <title>Thioclava indica sp. nov., isolated from surface seawater of the Indian Ocean.</title>
        <authorList>
            <person name="Liu Y."/>
            <person name="Lai Q."/>
            <person name="Du J."/>
            <person name="Xu H."/>
            <person name="Jiang L."/>
            <person name="Shao Z."/>
        </authorList>
    </citation>
    <scope>NUCLEOTIDE SEQUENCE [LARGE SCALE GENOMIC DNA]</scope>
    <source>
        <strain evidence="6 7">DT23-4</strain>
    </source>
</reference>
<dbReference type="PANTHER" id="PTHR30537">
    <property type="entry name" value="HTH-TYPE TRANSCRIPTIONAL REGULATOR"/>
    <property type="match status" value="1"/>
</dbReference>
<evidence type="ECO:0000313" key="6">
    <source>
        <dbReference type="EMBL" id="KEO57276.1"/>
    </source>
</evidence>
<dbReference type="SUPFAM" id="SSF53850">
    <property type="entry name" value="Periplasmic binding protein-like II"/>
    <property type="match status" value="1"/>
</dbReference>
<dbReference type="GO" id="GO:0006351">
    <property type="term" value="P:DNA-templated transcription"/>
    <property type="evidence" value="ECO:0007669"/>
    <property type="project" value="TreeGrafter"/>
</dbReference>
<evidence type="ECO:0000313" key="7">
    <source>
        <dbReference type="Proteomes" id="UP000027471"/>
    </source>
</evidence>
<sequence length="299" mass="32479">MDKIDRMRAFALVAKNASFTVAAQRMGRSARLVSKYVADLENALGVQLLNRTTRRVALTDAGATYLALCAPLLDGFDELEERVKNEQASLRGIIHISAPTGFGALRLAPSLARFAEKNPHVDLDLQFSDRLVSIVEEGIDLAIRIAPMRDSSLKMRQLGLMPLIVCASPAYLERAGTPTHPRTLATHECILDGNMTDPTVWRFDIDGQEEAVHVNGRFRMSAPAGSARIAAAGAAIARCPAYTVSEALKAGDLVELFAEHRVAPYPVAALFPQNRHLTTRVRRLIDHLAADPALCAHGA</sequence>
<dbReference type="CDD" id="cd08422">
    <property type="entry name" value="PBP2_CrgA_like"/>
    <property type="match status" value="1"/>
</dbReference>
<dbReference type="AlphaFoldDB" id="A0A074JI24"/>
<dbReference type="STRING" id="1353528.DT23_16955"/>
<comment type="similarity">
    <text evidence="1">Belongs to the LysR transcriptional regulatory family.</text>
</comment>
<dbReference type="FunFam" id="1.10.10.10:FF:000001">
    <property type="entry name" value="LysR family transcriptional regulator"/>
    <property type="match status" value="1"/>
</dbReference>
<evidence type="ECO:0000256" key="4">
    <source>
        <dbReference type="ARBA" id="ARBA00023163"/>
    </source>
</evidence>
<evidence type="ECO:0000256" key="2">
    <source>
        <dbReference type="ARBA" id="ARBA00023015"/>
    </source>
</evidence>
<dbReference type="Proteomes" id="UP000027471">
    <property type="component" value="Unassembled WGS sequence"/>
</dbReference>
<dbReference type="PROSITE" id="PS50931">
    <property type="entry name" value="HTH_LYSR"/>
    <property type="match status" value="1"/>
</dbReference>
<protein>
    <submittedName>
        <fullName evidence="6">LysR family transcriptional regulator</fullName>
    </submittedName>
</protein>
<dbReference type="InterPro" id="IPR005119">
    <property type="entry name" value="LysR_subst-bd"/>
</dbReference>
<dbReference type="GO" id="GO:0043565">
    <property type="term" value="F:sequence-specific DNA binding"/>
    <property type="evidence" value="ECO:0007669"/>
    <property type="project" value="TreeGrafter"/>
</dbReference>
<dbReference type="PANTHER" id="PTHR30537:SF5">
    <property type="entry name" value="HTH-TYPE TRANSCRIPTIONAL ACTIVATOR TTDR-RELATED"/>
    <property type="match status" value="1"/>
</dbReference>
<dbReference type="Pfam" id="PF00126">
    <property type="entry name" value="HTH_1"/>
    <property type="match status" value="1"/>
</dbReference>
<organism evidence="6 7">
    <name type="scientific">Thioclava indica</name>
    <dbReference type="NCBI Taxonomy" id="1353528"/>
    <lineage>
        <taxon>Bacteria</taxon>
        <taxon>Pseudomonadati</taxon>
        <taxon>Pseudomonadota</taxon>
        <taxon>Alphaproteobacteria</taxon>
        <taxon>Rhodobacterales</taxon>
        <taxon>Paracoccaceae</taxon>
        <taxon>Thioclava</taxon>
    </lineage>
</organism>
<gene>
    <name evidence="6" type="ORF">DT23_16955</name>
</gene>
<name>A0A074JI24_9RHOB</name>
<dbReference type="InterPro" id="IPR058163">
    <property type="entry name" value="LysR-type_TF_proteobact-type"/>
</dbReference>
<accession>A0A074JI24</accession>
<dbReference type="Gene3D" id="1.10.10.10">
    <property type="entry name" value="Winged helix-like DNA-binding domain superfamily/Winged helix DNA-binding domain"/>
    <property type="match status" value="1"/>
</dbReference>
<dbReference type="SUPFAM" id="SSF46785">
    <property type="entry name" value="Winged helix' DNA-binding domain"/>
    <property type="match status" value="1"/>
</dbReference>
<keyword evidence="3" id="KW-0238">DNA-binding</keyword>
<keyword evidence="4" id="KW-0804">Transcription</keyword>
<dbReference type="RefSeq" id="WP_038131874.1">
    <property type="nucleotide sequence ID" value="NZ_AUNB01000041.1"/>
</dbReference>
<dbReference type="InterPro" id="IPR036388">
    <property type="entry name" value="WH-like_DNA-bd_sf"/>
</dbReference>
<comment type="caution">
    <text evidence="6">The sequence shown here is derived from an EMBL/GenBank/DDBJ whole genome shotgun (WGS) entry which is preliminary data.</text>
</comment>
<dbReference type="Pfam" id="PF03466">
    <property type="entry name" value="LysR_substrate"/>
    <property type="match status" value="1"/>
</dbReference>
<dbReference type="eggNOG" id="COG0583">
    <property type="taxonomic scope" value="Bacteria"/>
</dbReference>
<dbReference type="InterPro" id="IPR000847">
    <property type="entry name" value="LysR_HTH_N"/>
</dbReference>
<dbReference type="GO" id="GO:0003700">
    <property type="term" value="F:DNA-binding transcription factor activity"/>
    <property type="evidence" value="ECO:0007669"/>
    <property type="project" value="InterPro"/>
</dbReference>
<evidence type="ECO:0000259" key="5">
    <source>
        <dbReference type="PROSITE" id="PS50931"/>
    </source>
</evidence>
<dbReference type="Gene3D" id="3.40.190.290">
    <property type="match status" value="1"/>
</dbReference>
<dbReference type="OrthoDB" id="9813056at2"/>
<proteinExistence type="inferred from homology"/>
<keyword evidence="2" id="KW-0805">Transcription regulation</keyword>
<keyword evidence="7" id="KW-1185">Reference proteome</keyword>
<dbReference type="EMBL" id="AUNB01000041">
    <property type="protein sequence ID" value="KEO57276.1"/>
    <property type="molecule type" value="Genomic_DNA"/>
</dbReference>
<evidence type="ECO:0000256" key="1">
    <source>
        <dbReference type="ARBA" id="ARBA00009437"/>
    </source>
</evidence>